<sequence length="245" mass="28119">RMNLKDKSAVGLIVSKWQIQNILRDLKFDIQKFYSEGLETEDFITRAIDKFEDSISTVIAIYDKIQDFQAQVTMAEFIGAINLPSSAQFGNDIAMQKAYNKLQIILKSHIFLSDYDTFMDSFKMSVFPFAHKFLGRFEIPNTTEGQNIDRGEGTMKYLENVVAKGAERLKELGDAFKRYESMTDPSLDTYIHKTFFHESNSTSPFYTWRGEESRQIIHKLLRGEEATVLADVLKSSLGKDAVKFN</sequence>
<comment type="caution">
    <text evidence="1">The sequence shown here is derived from an EMBL/GenBank/DDBJ whole genome shotgun (WGS) entry which is preliminary data.</text>
</comment>
<evidence type="ECO:0000313" key="2">
    <source>
        <dbReference type="Proteomes" id="UP000708208"/>
    </source>
</evidence>
<dbReference type="EMBL" id="CAJVCH010530041">
    <property type="protein sequence ID" value="CAG7823603.1"/>
    <property type="molecule type" value="Genomic_DNA"/>
</dbReference>
<feature type="non-terminal residue" evidence="1">
    <location>
        <position position="1"/>
    </location>
</feature>
<dbReference type="Proteomes" id="UP000708208">
    <property type="component" value="Unassembled WGS sequence"/>
</dbReference>
<feature type="non-terminal residue" evidence="1">
    <location>
        <position position="245"/>
    </location>
</feature>
<name>A0A8J2PIB8_9HEXA</name>
<proteinExistence type="predicted"/>
<reference evidence="1" key="1">
    <citation type="submission" date="2021-06" db="EMBL/GenBank/DDBJ databases">
        <authorList>
            <person name="Hodson N. C."/>
            <person name="Mongue J. A."/>
            <person name="Jaron S. K."/>
        </authorList>
    </citation>
    <scope>NUCLEOTIDE SEQUENCE</scope>
</reference>
<dbReference type="OrthoDB" id="2386367at2759"/>
<organism evidence="1 2">
    <name type="scientific">Allacma fusca</name>
    <dbReference type="NCBI Taxonomy" id="39272"/>
    <lineage>
        <taxon>Eukaryota</taxon>
        <taxon>Metazoa</taxon>
        <taxon>Ecdysozoa</taxon>
        <taxon>Arthropoda</taxon>
        <taxon>Hexapoda</taxon>
        <taxon>Collembola</taxon>
        <taxon>Symphypleona</taxon>
        <taxon>Sminthuridae</taxon>
        <taxon>Allacma</taxon>
    </lineage>
</organism>
<dbReference type="AlphaFoldDB" id="A0A8J2PIB8"/>
<keyword evidence="2" id="KW-1185">Reference proteome</keyword>
<protein>
    <submittedName>
        <fullName evidence="1">Uncharacterized protein</fullName>
    </submittedName>
</protein>
<accession>A0A8J2PIB8</accession>
<gene>
    <name evidence="1" type="ORF">AFUS01_LOCUS33809</name>
</gene>
<evidence type="ECO:0000313" key="1">
    <source>
        <dbReference type="EMBL" id="CAG7823603.1"/>
    </source>
</evidence>